<dbReference type="PROSITE" id="PS00107">
    <property type="entry name" value="PROTEIN_KINASE_ATP"/>
    <property type="match status" value="1"/>
</dbReference>
<dbReference type="PANTHER" id="PTHR22983">
    <property type="entry name" value="PROTEIN KINASE RELATED"/>
    <property type="match status" value="1"/>
</dbReference>
<evidence type="ECO:0000256" key="6">
    <source>
        <dbReference type="ARBA" id="ARBA00022741"/>
    </source>
</evidence>
<dbReference type="GO" id="GO:0005524">
    <property type="term" value="F:ATP binding"/>
    <property type="evidence" value="ECO:0007669"/>
    <property type="project" value="UniProtKB-UniRule"/>
</dbReference>
<dbReference type="SMART" id="SM00220">
    <property type="entry name" value="S_TKc"/>
    <property type="match status" value="1"/>
</dbReference>
<evidence type="ECO:0000256" key="10">
    <source>
        <dbReference type="ARBA" id="ARBA00047899"/>
    </source>
</evidence>
<evidence type="ECO:0000256" key="1">
    <source>
        <dbReference type="ARBA" id="ARBA00004245"/>
    </source>
</evidence>
<dbReference type="GO" id="GO:0004674">
    <property type="term" value="F:protein serine/threonine kinase activity"/>
    <property type="evidence" value="ECO:0007669"/>
    <property type="project" value="UniProtKB-KW"/>
</dbReference>
<gene>
    <name evidence="17" type="primary">stk36</name>
</gene>
<evidence type="ECO:0000256" key="13">
    <source>
        <dbReference type="PROSITE-ProRule" id="PRU10141"/>
    </source>
</evidence>
<evidence type="ECO:0000259" key="16">
    <source>
        <dbReference type="PROSITE" id="PS50011"/>
    </source>
</evidence>
<proteinExistence type="predicted"/>
<keyword evidence="3" id="KW-0963">Cytoplasm</keyword>
<dbReference type="CDD" id="cd14002">
    <property type="entry name" value="STKc_STK36"/>
    <property type="match status" value="1"/>
</dbReference>
<accession>A0A3B5KDM3</accession>
<keyword evidence="5" id="KW-0808">Transferase</keyword>
<dbReference type="GO" id="GO:0035082">
    <property type="term" value="P:axoneme assembly"/>
    <property type="evidence" value="ECO:0007669"/>
    <property type="project" value="Ensembl"/>
</dbReference>
<evidence type="ECO:0000313" key="18">
    <source>
        <dbReference type="Proteomes" id="UP000005226"/>
    </source>
</evidence>
<dbReference type="Ensembl" id="ENSTRUT00000056567.2">
    <property type="protein sequence ID" value="ENSTRUP00000054127.2"/>
    <property type="gene ID" value="ENSTRUG00000020535.2"/>
</dbReference>
<evidence type="ECO:0000256" key="9">
    <source>
        <dbReference type="ARBA" id="ARBA00023212"/>
    </source>
</evidence>
<dbReference type="GO" id="GO:0005737">
    <property type="term" value="C:cytoplasm"/>
    <property type="evidence" value="ECO:0007669"/>
    <property type="project" value="UniProtKB-ARBA"/>
</dbReference>
<evidence type="ECO:0000256" key="5">
    <source>
        <dbReference type="ARBA" id="ARBA00022679"/>
    </source>
</evidence>
<feature type="compositionally biased region" description="Polar residues" evidence="15">
    <location>
        <begin position="399"/>
        <end position="409"/>
    </location>
</feature>
<comment type="subcellular location">
    <subcellularLocation>
        <location evidence="1">Cytoplasm</location>
        <location evidence="1">Cytoskeleton</location>
    </subcellularLocation>
</comment>
<feature type="coiled-coil region" evidence="14">
    <location>
        <begin position="39"/>
        <end position="66"/>
    </location>
</feature>
<feature type="compositionally biased region" description="Basic and acidic residues" evidence="15">
    <location>
        <begin position="332"/>
        <end position="341"/>
    </location>
</feature>
<dbReference type="GeneTree" id="ENSGT00940000158375"/>
<dbReference type="EC" id="2.7.11.1" evidence="2"/>
<dbReference type="FunFam" id="3.30.200.20:FF:000042">
    <property type="entry name" value="Aurora kinase A"/>
    <property type="match status" value="1"/>
</dbReference>
<dbReference type="GO" id="GO:0009953">
    <property type="term" value="P:dorsal/ventral pattern formation"/>
    <property type="evidence" value="ECO:0007669"/>
    <property type="project" value="Ensembl"/>
</dbReference>
<dbReference type="AlphaFoldDB" id="A0A3B5KDM3"/>
<dbReference type="SUPFAM" id="SSF56112">
    <property type="entry name" value="Protein kinase-like (PK-like)"/>
    <property type="match status" value="1"/>
</dbReference>
<dbReference type="Pfam" id="PF00069">
    <property type="entry name" value="Pkinase"/>
    <property type="match status" value="1"/>
</dbReference>
<dbReference type="InterPro" id="IPR008271">
    <property type="entry name" value="Ser/Thr_kinase_AS"/>
</dbReference>
<reference evidence="17 18" key="1">
    <citation type="journal article" date="2011" name="Genome Biol. Evol.">
        <title>Integration of the genetic map and genome assembly of fugu facilitates insights into distinct features of genome evolution in teleosts and mammals.</title>
        <authorList>
            <person name="Kai W."/>
            <person name="Kikuchi K."/>
            <person name="Tohari S."/>
            <person name="Chew A.K."/>
            <person name="Tay A."/>
            <person name="Fujiwara A."/>
            <person name="Hosoya S."/>
            <person name="Suetake H."/>
            <person name="Naruse K."/>
            <person name="Brenner S."/>
            <person name="Suzuki Y."/>
            <person name="Venkatesh B."/>
        </authorList>
    </citation>
    <scope>NUCLEOTIDE SEQUENCE [LARGE SCALE GENOMIC DNA]</scope>
</reference>
<evidence type="ECO:0000256" key="15">
    <source>
        <dbReference type="SAM" id="MobiDB-lite"/>
    </source>
</evidence>
<dbReference type="InterPro" id="IPR017441">
    <property type="entry name" value="Protein_kinase_ATP_BS"/>
</dbReference>
<dbReference type="PROSITE" id="PS50011">
    <property type="entry name" value="PROTEIN_KINASE_DOM"/>
    <property type="match status" value="1"/>
</dbReference>
<dbReference type="GO" id="GO:0007368">
    <property type="term" value="P:determination of left/right symmetry"/>
    <property type="evidence" value="ECO:0007669"/>
    <property type="project" value="Ensembl"/>
</dbReference>
<organism evidence="17 18">
    <name type="scientific">Takifugu rubripes</name>
    <name type="common">Japanese pufferfish</name>
    <name type="synonym">Fugu rubripes</name>
    <dbReference type="NCBI Taxonomy" id="31033"/>
    <lineage>
        <taxon>Eukaryota</taxon>
        <taxon>Metazoa</taxon>
        <taxon>Chordata</taxon>
        <taxon>Craniata</taxon>
        <taxon>Vertebrata</taxon>
        <taxon>Euteleostomi</taxon>
        <taxon>Actinopterygii</taxon>
        <taxon>Neopterygii</taxon>
        <taxon>Teleostei</taxon>
        <taxon>Neoteleostei</taxon>
        <taxon>Acanthomorphata</taxon>
        <taxon>Eupercaria</taxon>
        <taxon>Tetraodontiformes</taxon>
        <taxon>Tetradontoidea</taxon>
        <taxon>Tetraodontidae</taxon>
        <taxon>Takifugu</taxon>
    </lineage>
</organism>
<dbReference type="InterPro" id="IPR000719">
    <property type="entry name" value="Prot_kinase_dom"/>
</dbReference>
<feature type="compositionally biased region" description="Polar residues" evidence="15">
    <location>
        <begin position="354"/>
        <end position="367"/>
    </location>
</feature>
<feature type="region of interest" description="Disordered" evidence="15">
    <location>
        <begin position="389"/>
        <end position="417"/>
    </location>
</feature>
<evidence type="ECO:0000256" key="4">
    <source>
        <dbReference type="ARBA" id="ARBA00022527"/>
    </source>
</evidence>
<comment type="catalytic activity">
    <reaction evidence="10">
        <text>L-threonyl-[protein] + ATP = O-phospho-L-threonyl-[protein] + ADP + H(+)</text>
        <dbReference type="Rhea" id="RHEA:46608"/>
        <dbReference type="Rhea" id="RHEA-COMP:11060"/>
        <dbReference type="Rhea" id="RHEA-COMP:11605"/>
        <dbReference type="ChEBI" id="CHEBI:15378"/>
        <dbReference type="ChEBI" id="CHEBI:30013"/>
        <dbReference type="ChEBI" id="CHEBI:30616"/>
        <dbReference type="ChEBI" id="CHEBI:61977"/>
        <dbReference type="ChEBI" id="CHEBI:456216"/>
        <dbReference type="EC" id="2.7.11.1"/>
    </reaction>
</comment>
<keyword evidence="14" id="KW-0175">Coiled coil</keyword>
<dbReference type="InParanoid" id="A0A3B5KDM3"/>
<dbReference type="GO" id="GO:0005856">
    <property type="term" value="C:cytoskeleton"/>
    <property type="evidence" value="ECO:0007669"/>
    <property type="project" value="UniProtKB-SubCell"/>
</dbReference>
<feature type="compositionally biased region" description="Basic and acidic residues" evidence="15">
    <location>
        <begin position="313"/>
        <end position="324"/>
    </location>
</feature>
<dbReference type="OMA" id="ADIFRQM"/>
<dbReference type="GO" id="GO:0007224">
    <property type="term" value="P:smoothened signaling pathway"/>
    <property type="evidence" value="ECO:0007669"/>
    <property type="project" value="Ensembl"/>
</dbReference>
<evidence type="ECO:0000256" key="2">
    <source>
        <dbReference type="ARBA" id="ARBA00012513"/>
    </source>
</evidence>
<dbReference type="PROSITE" id="PS00108">
    <property type="entry name" value="PROTEIN_KINASE_ST"/>
    <property type="match status" value="1"/>
</dbReference>
<feature type="domain" description="Protein kinase" evidence="16">
    <location>
        <begin position="12"/>
        <end position="262"/>
    </location>
</feature>
<reference evidence="17" key="2">
    <citation type="submission" date="2025-08" db="UniProtKB">
        <authorList>
            <consortium name="Ensembl"/>
        </authorList>
    </citation>
    <scope>IDENTIFICATION</scope>
</reference>
<evidence type="ECO:0000256" key="14">
    <source>
        <dbReference type="SAM" id="Coils"/>
    </source>
</evidence>
<feature type="region of interest" description="Disordered" evidence="15">
    <location>
        <begin position="951"/>
        <end position="970"/>
    </location>
</feature>
<name>A0A3B5KDM3_TAKRU</name>
<keyword evidence="6 13" id="KW-0547">Nucleotide-binding</keyword>
<dbReference type="Gene3D" id="1.10.510.10">
    <property type="entry name" value="Transferase(Phosphotransferase) domain 1"/>
    <property type="match status" value="1"/>
</dbReference>
<dbReference type="FunFam" id="1.10.510.10:FF:000292">
    <property type="entry name" value="Serine/threonine-protein kinase 36"/>
    <property type="match status" value="1"/>
</dbReference>
<evidence type="ECO:0000256" key="3">
    <source>
        <dbReference type="ARBA" id="ARBA00022490"/>
    </source>
</evidence>
<feature type="binding site" evidence="13">
    <location>
        <position position="41"/>
    </location>
    <ligand>
        <name>ATP</name>
        <dbReference type="ChEBI" id="CHEBI:30616"/>
    </ligand>
</feature>
<dbReference type="STRING" id="31033.ENSTRUP00000054127"/>
<evidence type="ECO:0000313" key="17">
    <source>
        <dbReference type="Ensembl" id="ENSTRUP00000054127.2"/>
    </source>
</evidence>
<dbReference type="Gene3D" id="1.25.10.10">
    <property type="entry name" value="Leucine-rich Repeat Variant"/>
    <property type="match status" value="1"/>
</dbReference>
<evidence type="ECO:0000256" key="12">
    <source>
        <dbReference type="ARBA" id="ARBA00075375"/>
    </source>
</evidence>
<keyword evidence="9" id="KW-0206">Cytoskeleton</keyword>
<evidence type="ECO:0000256" key="11">
    <source>
        <dbReference type="ARBA" id="ARBA00048679"/>
    </source>
</evidence>
<evidence type="ECO:0000256" key="7">
    <source>
        <dbReference type="ARBA" id="ARBA00022777"/>
    </source>
</evidence>
<dbReference type="InterPro" id="IPR011989">
    <property type="entry name" value="ARM-like"/>
</dbReference>
<reference evidence="17" key="3">
    <citation type="submission" date="2025-09" db="UniProtKB">
        <authorList>
            <consortium name="Ensembl"/>
        </authorList>
    </citation>
    <scope>IDENTIFICATION</scope>
</reference>
<protein>
    <recommendedName>
        <fullName evidence="2">non-specific serine/threonine protein kinase</fullName>
        <ecNumber evidence="2">2.7.11.1</ecNumber>
    </recommendedName>
    <alternativeName>
        <fullName evidence="12">Fused homolog</fullName>
    </alternativeName>
</protein>
<sequence length="1114" mass="122466">MQCTSFKGMNTYHVLELVGEGSYGRVFKGRKMYSGQVVALKFINKVGRSEKELQNLKREIEIMRGLQHPNIIKLFDSFETKTEIVIVTEYAEGQLYQVLEDDGKLPETQVREIACQLASALYYLHSHRILHRDMKPQNVLLMKDGTVKLCDFGFARAMSFSTFVLTSIKGTPLYMCPELIQEKPYDHTADLWSLGCILYELHTGAPPFYTQSIFQLLNHIVADPVPWPDTMSDDCLSFLKGLLRKDPQKRLSWSDLLRHPFVADGILVIPADPSVPRPLTEVPSPDALALKHLQAATKSALTPGESALLRKYREEEQRRDREKAAAGGGAKAKKDGVENGRDPPAATAGATRSVAPSTDVSVVSNPASERLTSKSHAFVRVKPRGQISRDYEREFPSTKAGSQRALNRSSDSRTSKLVQGVDRDYWEGLAQASNPSRQSREQLNPTTITPQIKAKFLAFEAQLTGGMVVECIHLPLRVLRNLILASDPEKMQQIGGTLGLPQTLLGLLRESVENSSFIQQSQSIPILGEMIVVLRIYWEKHQSWVDKEQRLEEFTKPFSAILIQTNLLPLAPLAASILVLFIRHDVEVHVDVDNLTPPLKSLLSDSYQPHISLLSGWGLCDGLLLLLHHTLSKRKIHSRHSCLDPAILKDLWKRIGDSLAAPHPEFCSANGLHAFLSTALSLYLEDPASCLPVLSDHGSNCVFTLSRLLGTDCVGLFAAGSPDGLEVLVSHSSVSVLSCYLLCFPFSMDLPPHTTATILQLYDSCNVVGSLLQVIQTFPPAHLEEPISLLNRLLLCDPGRSFPRLGSEACGFFAAPANSQTSVPEHQPPRARTASSLLSATLQPVELWDSAVELLTLLSLVAQSSQFELRLEAPVLHQALAHTNCRIRAGVCRLLGKFHPLRHLPSNVLRPDIFRSVLDVLHDSCVHVRRSSCVAVGRWLRCISALKLSGGEGGEASGGGREKGRRKHQWTCSETPGDSVTFHLDDAERLEWREEVGRTAALLAPLTANGDALTRRHCCAALGDLACVDGALSSLCDERLVSGLLQAACTDADSAVRQAAIATLCVYSRDSAVHQVLISLDGRRQLQEAVQEASPQCDYHQLIEGLGGGPGDLD</sequence>
<dbReference type="InterPro" id="IPR011009">
    <property type="entry name" value="Kinase-like_dom_sf"/>
</dbReference>
<comment type="catalytic activity">
    <reaction evidence="11">
        <text>L-seryl-[protein] + ATP = O-phospho-L-seryl-[protein] + ADP + H(+)</text>
        <dbReference type="Rhea" id="RHEA:17989"/>
        <dbReference type="Rhea" id="RHEA-COMP:9863"/>
        <dbReference type="Rhea" id="RHEA-COMP:11604"/>
        <dbReference type="ChEBI" id="CHEBI:15378"/>
        <dbReference type="ChEBI" id="CHEBI:29999"/>
        <dbReference type="ChEBI" id="CHEBI:30616"/>
        <dbReference type="ChEBI" id="CHEBI:83421"/>
        <dbReference type="ChEBI" id="CHEBI:456216"/>
        <dbReference type="EC" id="2.7.11.1"/>
    </reaction>
</comment>
<keyword evidence="7" id="KW-0418">Kinase</keyword>
<keyword evidence="8 13" id="KW-0067">ATP-binding</keyword>
<dbReference type="PANTHER" id="PTHR22983:SF6">
    <property type="entry name" value="SERINE_THREONINE-PROTEIN KINASE 36"/>
    <property type="match status" value="1"/>
</dbReference>
<feature type="region of interest" description="Disordered" evidence="15">
    <location>
        <begin position="313"/>
        <end position="369"/>
    </location>
</feature>
<keyword evidence="18" id="KW-1185">Reference proteome</keyword>
<keyword evidence="4" id="KW-0723">Serine/threonine-protein kinase</keyword>
<evidence type="ECO:0000256" key="8">
    <source>
        <dbReference type="ARBA" id="ARBA00022840"/>
    </source>
</evidence>
<dbReference type="SUPFAM" id="SSF48371">
    <property type="entry name" value="ARM repeat"/>
    <property type="match status" value="1"/>
</dbReference>
<dbReference type="Proteomes" id="UP000005226">
    <property type="component" value="Chromosome 15"/>
</dbReference>
<dbReference type="InterPro" id="IPR016024">
    <property type="entry name" value="ARM-type_fold"/>
</dbReference>